<evidence type="ECO:0000256" key="5">
    <source>
        <dbReference type="ARBA" id="ARBA00022438"/>
    </source>
</evidence>
<evidence type="ECO:0000256" key="1">
    <source>
        <dbReference type="ARBA" id="ARBA00001335"/>
    </source>
</evidence>
<reference evidence="12 13" key="1">
    <citation type="journal article" date="2021" name="Sci. Rep.">
        <title>Genome sequencing of the multicellular alga Astrephomene provides insights into convergent evolution of germ-soma differentiation.</title>
        <authorList>
            <person name="Yamashita S."/>
            <person name="Yamamoto K."/>
            <person name="Matsuzaki R."/>
            <person name="Suzuki S."/>
            <person name="Yamaguchi H."/>
            <person name="Hirooka S."/>
            <person name="Minakuchi Y."/>
            <person name="Miyagishima S."/>
            <person name="Kawachi M."/>
            <person name="Toyoda A."/>
            <person name="Nozaki H."/>
        </authorList>
    </citation>
    <scope>NUCLEOTIDE SEQUENCE [LARGE SCALE GENOMIC DNA]</scope>
    <source>
        <strain evidence="12 13">NIES-4017</strain>
    </source>
</reference>
<keyword evidence="5" id="KW-0031">Aminopeptidase</keyword>
<proteinExistence type="inferred from homology"/>
<evidence type="ECO:0000256" key="9">
    <source>
        <dbReference type="ARBA" id="ARBA00022833"/>
    </source>
</evidence>
<dbReference type="InterPro" id="IPR023358">
    <property type="entry name" value="Peptidase_M18_dom2"/>
</dbReference>
<evidence type="ECO:0000313" key="12">
    <source>
        <dbReference type="EMBL" id="GFR45625.1"/>
    </source>
</evidence>
<dbReference type="CDD" id="cd05658">
    <property type="entry name" value="M18_DAP"/>
    <property type="match status" value="1"/>
</dbReference>
<dbReference type="AlphaFoldDB" id="A0AAD3DPH4"/>
<comment type="catalytic activity">
    <reaction evidence="1">
        <text>Release of an N-terminal aspartate or glutamate from a peptide, with a preference for aspartate.</text>
        <dbReference type="EC" id="3.4.11.21"/>
    </reaction>
</comment>
<evidence type="ECO:0000313" key="13">
    <source>
        <dbReference type="Proteomes" id="UP001054857"/>
    </source>
</evidence>
<feature type="compositionally biased region" description="Low complexity" evidence="11">
    <location>
        <begin position="197"/>
        <end position="206"/>
    </location>
</feature>
<evidence type="ECO:0000256" key="11">
    <source>
        <dbReference type="SAM" id="MobiDB-lite"/>
    </source>
</evidence>
<comment type="caution">
    <text evidence="12">The sequence shown here is derived from an EMBL/GenBank/DDBJ whole genome shotgun (WGS) entry which is preliminary data.</text>
</comment>
<dbReference type="GO" id="GO:0004177">
    <property type="term" value="F:aminopeptidase activity"/>
    <property type="evidence" value="ECO:0007669"/>
    <property type="project" value="UniProtKB-KW"/>
</dbReference>
<dbReference type="Gene3D" id="3.40.630.10">
    <property type="entry name" value="Zn peptidases"/>
    <property type="match status" value="1"/>
</dbReference>
<dbReference type="Pfam" id="PF02127">
    <property type="entry name" value="Peptidase_M18"/>
    <property type="match status" value="2"/>
</dbReference>
<evidence type="ECO:0000256" key="2">
    <source>
        <dbReference type="ARBA" id="ARBA00001947"/>
    </source>
</evidence>
<evidence type="ECO:0000256" key="8">
    <source>
        <dbReference type="ARBA" id="ARBA00022801"/>
    </source>
</evidence>
<dbReference type="GO" id="GO:0005737">
    <property type="term" value="C:cytoplasm"/>
    <property type="evidence" value="ECO:0007669"/>
    <property type="project" value="UniProtKB-ARBA"/>
</dbReference>
<sequence>MLAARVGRTLASTCNRRLAAGSRFLTMSKRQKTSATGTSASAEGVGNVEAALTLHSRGKEHAEKMLKFINYAWTPFHAVEEAARRLVAAGFTPISEREPWSVQPGGRYFFTRNMTTIVAFAVGAKYQPGNGFYMVGAHTDSPCLKLKPVSGSTKSGYNMLNVETYGGGLWYTWFDRDLGLAGRVLVREEKEAAATTGAAAGAEAGAAGNGGAGSSSNSSTVLRQRLVKLDKPLLRIPMLAIHLQRDIHTAGFKPNLHSNFAPILATSVKAQLLASAASAASASSSSSPETAAAAADPAADAAPAAAAAAAPKSPHPPLLLSLLASQLRCSPAAIADFELHVCDTQPGVLGGAAEEFVFAGRLDNLAMSYVALEALLASCPDAASLADESGVRAVALFDHEEVGSESAQGAGGPVMRDTITRVAAALAGGQEGAVERTLRSSFLVSADMAHALHPNYPDKHDPDHQPRMHGGLVIKHNTNQRYATNSISATLFREIARRHGIPCQEFSVRNDMPCGSTIGPILASNLGCRTVDVGIAQLSMHSIREQCGTDDVAIAYEHLLAFFREFSQIDASLDVDSLPPPDILGTIRDTPCNHMH</sequence>
<evidence type="ECO:0000256" key="10">
    <source>
        <dbReference type="ARBA" id="ARBA00023049"/>
    </source>
</evidence>
<protein>
    <recommendedName>
        <fullName evidence="4">aspartyl aminopeptidase</fullName>
        <ecNumber evidence="4">3.4.11.21</ecNumber>
    </recommendedName>
</protein>
<keyword evidence="10" id="KW-0482">Metalloprotease</keyword>
<dbReference type="EMBL" id="BMAR01000010">
    <property type="protein sequence ID" value="GFR45625.1"/>
    <property type="molecule type" value="Genomic_DNA"/>
</dbReference>
<keyword evidence="6" id="KW-0645">Protease</keyword>
<keyword evidence="7" id="KW-0479">Metal-binding</keyword>
<dbReference type="EC" id="3.4.11.21" evidence="4"/>
<organism evidence="12 13">
    <name type="scientific">Astrephomene gubernaculifera</name>
    <dbReference type="NCBI Taxonomy" id="47775"/>
    <lineage>
        <taxon>Eukaryota</taxon>
        <taxon>Viridiplantae</taxon>
        <taxon>Chlorophyta</taxon>
        <taxon>core chlorophytes</taxon>
        <taxon>Chlorophyceae</taxon>
        <taxon>CS clade</taxon>
        <taxon>Chlamydomonadales</taxon>
        <taxon>Astrephomenaceae</taxon>
        <taxon>Astrephomene</taxon>
    </lineage>
</organism>
<evidence type="ECO:0000256" key="3">
    <source>
        <dbReference type="ARBA" id="ARBA00008290"/>
    </source>
</evidence>
<dbReference type="PRINTS" id="PR00932">
    <property type="entry name" value="AMINO1PTASE"/>
</dbReference>
<dbReference type="GO" id="GO:0006508">
    <property type="term" value="P:proteolysis"/>
    <property type="evidence" value="ECO:0007669"/>
    <property type="project" value="UniProtKB-KW"/>
</dbReference>
<evidence type="ECO:0000256" key="6">
    <source>
        <dbReference type="ARBA" id="ARBA00022670"/>
    </source>
</evidence>
<dbReference type="PANTHER" id="PTHR28570">
    <property type="entry name" value="ASPARTYL AMINOPEPTIDASE"/>
    <property type="match status" value="1"/>
</dbReference>
<comment type="cofactor">
    <cofactor evidence="2">
        <name>Zn(2+)</name>
        <dbReference type="ChEBI" id="CHEBI:29105"/>
    </cofactor>
</comment>
<dbReference type="GO" id="GO:0008270">
    <property type="term" value="F:zinc ion binding"/>
    <property type="evidence" value="ECO:0007669"/>
    <property type="project" value="InterPro"/>
</dbReference>
<evidence type="ECO:0000256" key="4">
    <source>
        <dbReference type="ARBA" id="ARBA00011965"/>
    </source>
</evidence>
<dbReference type="Proteomes" id="UP001054857">
    <property type="component" value="Unassembled WGS sequence"/>
</dbReference>
<accession>A0AAD3DPH4</accession>
<dbReference type="GO" id="GO:0008237">
    <property type="term" value="F:metallopeptidase activity"/>
    <property type="evidence" value="ECO:0007669"/>
    <property type="project" value="UniProtKB-KW"/>
</dbReference>
<dbReference type="PANTHER" id="PTHR28570:SF3">
    <property type="entry name" value="ASPARTYL AMINOPEPTIDASE"/>
    <property type="match status" value="1"/>
</dbReference>
<evidence type="ECO:0000256" key="7">
    <source>
        <dbReference type="ARBA" id="ARBA00022723"/>
    </source>
</evidence>
<gene>
    <name evidence="12" type="ORF">Agub_g7032</name>
</gene>
<dbReference type="SUPFAM" id="SSF101821">
    <property type="entry name" value="Aminopeptidase/glucanase lid domain"/>
    <property type="match status" value="2"/>
</dbReference>
<feature type="region of interest" description="Disordered" evidence="11">
    <location>
        <begin position="197"/>
        <end position="218"/>
    </location>
</feature>
<keyword evidence="9" id="KW-0862">Zinc</keyword>
<dbReference type="InterPro" id="IPR001948">
    <property type="entry name" value="Peptidase_M18"/>
</dbReference>
<comment type="similarity">
    <text evidence="3">Belongs to the peptidase M18 family.</text>
</comment>
<dbReference type="Gene3D" id="2.30.250.10">
    <property type="entry name" value="Aminopeptidase i, Domain 2"/>
    <property type="match status" value="1"/>
</dbReference>
<keyword evidence="8" id="KW-0378">Hydrolase</keyword>
<dbReference type="SUPFAM" id="SSF53187">
    <property type="entry name" value="Zn-dependent exopeptidases"/>
    <property type="match status" value="1"/>
</dbReference>
<name>A0AAD3DPH4_9CHLO</name>
<keyword evidence="13" id="KW-1185">Reference proteome</keyword>